<dbReference type="InParanoid" id="A0A165EVG8"/>
<dbReference type="OrthoDB" id="432234at2759"/>
<name>A0A165EVG8_9BASI</name>
<evidence type="ECO:0000313" key="2">
    <source>
        <dbReference type="Proteomes" id="UP000076842"/>
    </source>
</evidence>
<reference evidence="1 2" key="1">
    <citation type="journal article" date="2016" name="Mol. Biol. Evol.">
        <title>Comparative Genomics of Early-Diverging Mushroom-Forming Fungi Provides Insights into the Origins of Lignocellulose Decay Capabilities.</title>
        <authorList>
            <person name="Nagy L.G."/>
            <person name="Riley R."/>
            <person name="Tritt A."/>
            <person name="Adam C."/>
            <person name="Daum C."/>
            <person name="Floudas D."/>
            <person name="Sun H."/>
            <person name="Yadav J.S."/>
            <person name="Pangilinan J."/>
            <person name="Larsson K.H."/>
            <person name="Matsuura K."/>
            <person name="Barry K."/>
            <person name="Labutti K."/>
            <person name="Kuo R."/>
            <person name="Ohm R.A."/>
            <person name="Bhattacharya S.S."/>
            <person name="Shirouzu T."/>
            <person name="Yoshinaga Y."/>
            <person name="Martin F.M."/>
            <person name="Grigoriev I.V."/>
            <person name="Hibbett D.S."/>
        </authorList>
    </citation>
    <scope>NUCLEOTIDE SEQUENCE [LARGE SCALE GENOMIC DNA]</scope>
    <source>
        <strain evidence="1 2">HHB12733</strain>
    </source>
</reference>
<proteinExistence type="predicted"/>
<dbReference type="EMBL" id="KV423992">
    <property type="protein sequence ID" value="KZT55601.1"/>
    <property type="molecule type" value="Genomic_DNA"/>
</dbReference>
<organism evidence="1 2">
    <name type="scientific">Calocera cornea HHB12733</name>
    <dbReference type="NCBI Taxonomy" id="1353952"/>
    <lineage>
        <taxon>Eukaryota</taxon>
        <taxon>Fungi</taxon>
        <taxon>Dikarya</taxon>
        <taxon>Basidiomycota</taxon>
        <taxon>Agaricomycotina</taxon>
        <taxon>Dacrymycetes</taxon>
        <taxon>Dacrymycetales</taxon>
        <taxon>Dacrymycetaceae</taxon>
        <taxon>Calocera</taxon>
    </lineage>
</organism>
<dbReference type="STRING" id="1353952.A0A165EVG8"/>
<sequence>MVRFRDIILRIGGGPRLFGQCTAWYGMVEAQGQGTLHCHMLVWIEGNPSPKSLRNMLSNGTNFKSRMITWLESLIKTELPDDKEVVVEPDGPLPMPKLDKDSFPDLRACGASWRELFNAHVKLLVQQNNWHEHCAMCWIHLKRGEAQSDNKCRMRIDGTTQAHSEVDAERFHPQINEYNDYLGSGEASRAALYYITNYITKSSLKKNQEKFAQSPDAPAILLNISHQQIMSYYFAKLHWGTFLYYVQLWEKTLHNHNAQCDVLEEDNDDKSIDIGQPTVSLAPTMALNIGDGSVTAANQVQDYMYRPIADPFSDYCLYDFVRWTKKEAIPMNK</sequence>
<evidence type="ECO:0000313" key="1">
    <source>
        <dbReference type="EMBL" id="KZT55601.1"/>
    </source>
</evidence>
<evidence type="ECO:0008006" key="3">
    <source>
        <dbReference type="Google" id="ProtNLM"/>
    </source>
</evidence>
<dbReference type="AlphaFoldDB" id="A0A165EVG8"/>
<protein>
    <recommendedName>
        <fullName evidence="3">Helitron helicase-like domain-containing protein</fullName>
    </recommendedName>
</protein>
<gene>
    <name evidence="1" type="ORF">CALCODRAFT_524541</name>
</gene>
<keyword evidence="2" id="KW-1185">Reference proteome</keyword>
<dbReference type="Proteomes" id="UP000076842">
    <property type="component" value="Unassembled WGS sequence"/>
</dbReference>
<accession>A0A165EVG8</accession>